<name>A0A0D0AWL7_9AGAM</name>
<evidence type="ECO:0000313" key="2">
    <source>
        <dbReference type="Proteomes" id="UP000054485"/>
    </source>
</evidence>
<reference evidence="2" key="2">
    <citation type="submission" date="2015-01" db="EMBL/GenBank/DDBJ databases">
        <title>Evolutionary Origins and Diversification of the Mycorrhizal Mutualists.</title>
        <authorList>
            <consortium name="DOE Joint Genome Institute"/>
            <consortium name="Mycorrhizal Genomics Consortium"/>
            <person name="Kohler A."/>
            <person name="Kuo A."/>
            <person name="Nagy L.G."/>
            <person name="Floudas D."/>
            <person name="Copeland A."/>
            <person name="Barry K.W."/>
            <person name="Cichocki N."/>
            <person name="Veneault-Fourrey C."/>
            <person name="LaButti K."/>
            <person name="Lindquist E.A."/>
            <person name="Lipzen A."/>
            <person name="Lundell T."/>
            <person name="Morin E."/>
            <person name="Murat C."/>
            <person name="Riley R."/>
            <person name="Ohm R."/>
            <person name="Sun H."/>
            <person name="Tunlid A."/>
            <person name="Henrissat B."/>
            <person name="Grigoriev I.V."/>
            <person name="Hibbett D.S."/>
            <person name="Martin F."/>
        </authorList>
    </citation>
    <scope>NUCLEOTIDE SEQUENCE [LARGE SCALE GENOMIC DNA]</scope>
    <source>
        <strain evidence="2">UH-Slu-Lm8-n1</strain>
    </source>
</reference>
<dbReference type="Proteomes" id="UP000054485">
    <property type="component" value="Unassembled WGS sequence"/>
</dbReference>
<sequence>MKATINVCTCHVMSLWFKLVSRSRSCSYTVTYRLCRVRPNSIHALAVTSVMSSLPMPRQGDVFNCTSSNFIHATSRQRVKLDNAVPPDTNVAYFHVTTETAPNDLSWLNDVHEFKLSWSRTVVRLPQLNARRRG</sequence>
<dbReference type="InParanoid" id="A0A0D0AWL7"/>
<accession>A0A0D0AWL7</accession>
<dbReference type="EMBL" id="KN835244">
    <property type="protein sequence ID" value="KIK42244.1"/>
    <property type="molecule type" value="Genomic_DNA"/>
</dbReference>
<dbReference type="AlphaFoldDB" id="A0A0D0AWL7"/>
<evidence type="ECO:0000313" key="1">
    <source>
        <dbReference type="EMBL" id="KIK42244.1"/>
    </source>
</evidence>
<reference evidence="1 2" key="1">
    <citation type="submission" date="2014-04" db="EMBL/GenBank/DDBJ databases">
        <authorList>
            <consortium name="DOE Joint Genome Institute"/>
            <person name="Kuo A."/>
            <person name="Ruytinx J."/>
            <person name="Rineau F."/>
            <person name="Colpaert J."/>
            <person name="Kohler A."/>
            <person name="Nagy L.G."/>
            <person name="Floudas D."/>
            <person name="Copeland A."/>
            <person name="Barry K.W."/>
            <person name="Cichocki N."/>
            <person name="Veneault-Fourrey C."/>
            <person name="LaButti K."/>
            <person name="Lindquist E.A."/>
            <person name="Lipzen A."/>
            <person name="Lundell T."/>
            <person name="Morin E."/>
            <person name="Murat C."/>
            <person name="Sun H."/>
            <person name="Tunlid A."/>
            <person name="Henrissat B."/>
            <person name="Grigoriev I.V."/>
            <person name="Hibbett D.S."/>
            <person name="Martin F."/>
            <person name="Nordberg H.P."/>
            <person name="Cantor M.N."/>
            <person name="Hua S.X."/>
        </authorList>
    </citation>
    <scope>NUCLEOTIDE SEQUENCE [LARGE SCALE GENOMIC DNA]</scope>
    <source>
        <strain evidence="1 2">UH-Slu-Lm8-n1</strain>
    </source>
</reference>
<protein>
    <submittedName>
        <fullName evidence="1">Uncharacterized protein</fullName>
    </submittedName>
</protein>
<proteinExistence type="predicted"/>
<dbReference type="HOGENOM" id="CLU_1897573_0_0_1"/>
<keyword evidence="2" id="KW-1185">Reference proteome</keyword>
<gene>
    <name evidence="1" type="ORF">CY34DRAFT_156746</name>
</gene>
<organism evidence="1 2">
    <name type="scientific">Suillus luteus UH-Slu-Lm8-n1</name>
    <dbReference type="NCBI Taxonomy" id="930992"/>
    <lineage>
        <taxon>Eukaryota</taxon>
        <taxon>Fungi</taxon>
        <taxon>Dikarya</taxon>
        <taxon>Basidiomycota</taxon>
        <taxon>Agaricomycotina</taxon>
        <taxon>Agaricomycetes</taxon>
        <taxon>Agaricomycetidae</taxon>
        <taxon>Boletales</taxon>
        <taxon>Suillineae</taxon>
        <taxon>Suillaceae</taxon>
        <taxon>Suillus</taxon>
    </lineage>
</organism>